<evidence type="ECO:0000313" key="1">
    <source>
        <dbReference type="EMBL" id="KAF5093521.1"/>
    </source>
</evidence>
<evidence type="ECO:0000313" key="2">
    <source>
        <dbReference type="Proteomes" id="UP000744676"/>
    </source>
</evidence>
<sequence>MTSAAQDPIPDIPATTAISSIDSEGLSLYVKTWEKTRPGIILRTGIKLLAKYLPKLRSKTGLNLDYLTTDLERLKYLKATPKRVEATGPQMAAMLDRGEKLVEADFVAEFIDNPVACFHGTGDLINAFRGTAQFFDLLKVSDKKLYSYPDYYHDLFHETRERVDQVLNDTYEWLDARTSNGDVEVTHKETAKVIEVADKVQHEGPATVELQAAVVTAY</sequence>
<keyword evidence="2" id="KW-1185">Reference proteome</keyword>
<dbReference type="Proteomes" id="UP000744676">
    <property type="component" value="Unassembled WGS sequence"/>
</dbReference>
<comment type="caution">
    <text evidence="1">The sequence shown here is derived from an EMBL/GenBank/DDBJ whole genome shotgun (WGS) entry which is preliminary data.</text>
</comment>
<gene>
    <name evidence="1" type="ORF">D0Z00_004021</name>
</gene>
<protein>
    <submittedName>
        <fullName evidence="1">Uncharacterized protein</fullName>
    </submittedName>
</protein>
<name>A0ACB6UZL3_9ASCO</name>
<dbReference type="EMBL" id="QVQA01000226">
    <property type="protein sequence ID" value="KAF5093521.1"/>
    <property type="molecule type" value="Genomic_DNA"/>
</dbReference>
<reference evidence="1 2" key="1">
    <citation type="journal article" date="2020" name="Front. Microbiol.">
        <title>Phenotypic and Genetic Characterization of the Cheese Ripening Yeast Geotrichum candidum.</title>
        <authorList>
            <person name="Perkins V."/>
            <person name="Vignola S."/>
            <person name="Lessard M.H."/>
            <person name="Plante P.L."/>
            <person name="Corbeil J."/>
            <person name="Dugat-Bony E."/>
            <person name="Frenette M."/>
            <person name="Labrie S."/>
        </authorList>
    </citation>
    <scope>NUCLEOTIDE SEQUENCE [LARGE SCALE GENOMIC DNA]</scope>
    <source>
        <strain evidence="1 2">LMA-1147</strain>
    </source>
</reference>
<accession>A0ACB6UZL3</accession>
<organism evidence="1 2">
    <name type="scientific">Geotrichum galactomycetum</name>
    <dbReference type="NCBI Taxonomy" id="27317"/>
    <lineage>
        <taxon>Eukaryota</taxon>
        <taxon>Fungi</taxon>
        <taxon>Dikarya</taxon>
        <taxon>Ascomycota</taxon>
        <taxon>Saccharomycotina</taxon>
        <taxon>Dipodascomycetes</taxon>
        <taxon>Dipodascales</taxon>
        <taxon>Dipodascaceae</taxon>
        <taxon>Geotrichum</taxon>
    </lineage>
</organism>
<proteinExistence type="predicted"/>